<sequence>MDTTRTIPTPAAAAPRGSHDRAVWERTLLASDLRRDLRLIGLILSHYADGSGRLPMDGPQRLETLCELARIDGKRIRVILRELELSGYIRRPNLHTWHNRAAARPIVLTLPAAASRPSPAPGGNG</sequence>
<reference evidence="1 2" key="1">
    <citation type="submission" date="2024-09" db="EMBL/GenBank/DDBJ databases">
        <title>The Natural Products Discovery Center: Release of the First 8490 Sequenced Strains for Exploring Actinobacteria Biosynthetic Diversity.</title>
        <authorList>
            <person name="Kalkreuter E."/>
            <person name="Kautsar S.A."/>
            <person name="Yang D."/>
            <person name="Bader C.D."/>
            <person name="Teijaro C.N."/>
            <person name="Fluegel L."/>
            <person name="Davis C.M."/>
            <person name="Simpson J.R."/>
            <person name="Lauterbach L."/>
            <person name="Steele A.D."/>
            <person name="Gui C."/>
            <person name="Meng S."/>
            <person name="Li G."/>
            <person name="Viehrig K."/>
            <person name="Ye F."/>
            <person name="Su P."/>
            <person name="Kiefer A.F."/>
            <person name="Nichols A."/>
            <person name="Cepeda A.J."/>
            <person name="Yan W."/>
            <person name="Fan B."/>
            <person name="Jiang Y."/>
            <person name="Adhikari A."/>
            <person name="Zheng C.-J."/>
            <person name="Schuster L."/>
            <person name="Cowan T.M."/>
            <person name="Smanski M.J."/>
            <person name="Chevrette M.G."/>
            <person name="De Carvalho L.P.S."/>
            <person name="Shen B."/>
        </authorList>
    </citation>
    <scope>NUCLEOTIDE SEQUENCE [LARGE SCALE GENOMIC DNA]</scope>
    <source>
        <strain evidence="1 2">NPDC057399</strain>
    </source>
</reference>
<dbReference type="EMBL" id="JBHVBU010000081">
    <property type="protein sequence ID" value="MFE7966160.1"/>
    <property type="molecule type" value="Genomic_DNA"/>
</dbReference>
<dbReference type="Proteomes" id="UP001600650">
    <property type="component" value="Unassembled WGS sequence"/>
</dbReference>
<organism evidence="1 2">
    <name type="scientific">Streptomyces cellulosae</name>
    <dbReference type="NCBI Taxonomy" id="1968"/>
    <lineage>
        <taxon>Bacteria</taxon>
        <taxon>Bacillati</taxon>
        <taxon>Actinomycetota</taxon>
        <taxon>Actinomycetes</taxon>
        <taxon>Kitasatosporales</taxon>
        <taxon>Streptomycetaceae</taxon>
        <taxon>Streptomyces</taxon>
    </lineage>
</organism>
<dbReference type="RefSeq" id="WP_381727753.1">
    <property type="nucleotide sequence ID" value="NZ_JBHVBU010000081.1"/>
</dbReference>
<gene>
    <name evidence="1" type="ORF">ACFU0X_24510</name>
</gene>
<accession>A0ABW6JL88</accession>
<proteinExistence type="predicted"/>
<evidence type="ECO:0000313" key="1">
    <source>
        <dbReference type="EMBL" id="MFE7966160.1"/>
    </source>
</evidence>
<evidence type="ECO:0008006" key="3">
    <source>
        <dbReference type="Google" id="ProtNLM"/>
    </source>
</evidence>
<evidence type="ECO:0000313" key="2">
    <source>
        <dbReference type="Proteomes" id="UP001600650"/>
    </source>
</evidence>
<keyword evidence="2" id="KW-1185">Reference proteome</keyword>
<protein>
    <recommendedName>
        <fullName evidence="3">Helix-turn-helix domain-containing protein</fullName>
    </recommendedName>
</protein>
<name>A0ABW6JL88_STRCE</name>
<comment type="caution">
    <text evidence="1">The sequence shown here is derived from an EMBL/GenBank/DDBJ whole genome shotgun (WGS) entry which is preliminary data.</text>
</comment>